<organism evidence="8 9">
    <name type="scientific">Sellimonas catena</name>
    <dbReference type="NCBI Taxonomy" id="2994035"/>
    <lineage>
        <taxon>Bacteria</taxon>
        <taxon>Bacillati</taxon>
        <taxon>Bacillota</taxon>
        <taxon>Clostridia</taxon>
        <taxon>Lachnospirales</taxon>
        <taxon>Lachnospiraceae</taxon>
        <taxon>Sellimonas</taxon>
    </lineage>
</organism>
<comment type="caution">
    <text evidence="8">The sequence shown here is derived from an EMBL/GenBank/DDBJ whole genome shotgun (WGS) entry which is preliminary data.</text>
</comment>
<keyword evidence="4 6" id="KW-0408">Iron</keyword>
<dbReference type="NCBIfam" id="TIGR04337">
    <property type="entry name" value="AmmeMemoSam_rS"/>
    <property type="match status" value="1"/>
</dbReference>
<dbReference type="Pfam" id="PF04055">
    <property type="entry name" value="Radical_SAM"/>
    <property type="match status" value="1"/>
</dbReference>
<evidence type="ECO:0000256" key="6">
    <source>
        <dbReference type="PIRSR" id="PIRSR004869-50"/>
    </source>
</evidence>
<accession>A0A9W6FB98</accession>
<evidence type="ECO:0000259" key="7">
    <source>
        <dbReference type="PROSITE" id="PS51918"/>
    </source>
</evidence>
<dbReference type="InterPro" id="IPR013785">
    <property type="entry name" value="Aldolase_TIM"/>
</dbReference>
<feature type="binding site" evidence="6">
    <location>
        <position position="89"/>
    </location>
    <ligand>
        <name>[4Fe-4S] cluster</name>
        <dbReference type="ChEBI" id="CHEBI:49883"/>
        <note>4Fe-4S-S-AdoMet</note>
    </ligand>
</feature>
<feature type="binding site" evidence="6">
    <location>
        <position position="85"/>
    </location>
    <ligand>
        <name>[4Fe-4S] cluster</name>
        <dbReference type="ChEBI" id="CHEBI:49883"/>
        <note>4Fe-4S-S-AdoMet</note>
    </ligand>
</feature>
<feature type="domain" description="Radical SAM core" evidence="7">
    <location>
        <begin position="70"/>
        <end position="289"/>
    </location>
</feature>
<name>A0A9W6FB98_9FIRM</name>
<evidence type="ECO:0000256" key="4">
    <source>
        <dbReference type="ARBA" id="ARBA00023004"/>
    </source>
</evidence>
<dbReference type="InterPro" id="IPR027596">
    <property type="entry name" value="AmmeMemoSam_rS"/>
</dbReference>
<dbReference type="InterPro" id="IPR007197">
    <property type="entry name" value="rSAM"/>
</dbReference>
<reference evidence="8 9" key="1">
    <citation type="journal article" date="2023" name="Int. J. Syst. Evol. Microbiol.">
        <title>Sellimonas catena sp. nov., isolated from human faeces.</title>
        <authorList>
            <person name="Hisatomi A."/>
            <person name="Ohkuma M."/>
            <person name="Sakamoto M."/>
        </authorList>
    </citation>
    <scope>NUCLEOTIDE SEQUENCE [LARGE SCALE GENOMIC DNA]</scope>
    <source>
        <strain evidence="8 9">12EGH17</strain>
    </source>
</reference>
<dbReference type="SFLD" id="SFLDS00029">
    <property type="entry name" value="Radical_SAM"/>
    <property type="match status" value="1"/>
</dbReference>
<evidence type="ECO:0000256" key="2">
    <source>
        <dbReference type="ARBA" id="ARBA00022691"/>
    </source>
</evidence>
<dbReference type="SFLD" id="SFLDG01101">
    <property type="entry name" value="Uncharacterised_Radical_SAM_Su"/>
    <property type="match status" value="1"/>
</dbReference>
<keyword evidence="1" id="KW-0004">4Fe-4S</keyword>
<dbReference type="PANTHER" id="PTHR30352">
    <property type="entry name" value="PYRUVATE FORMATE-LYASE-ACTIVATING ENZYME"/>
    <property type="match status" value="1"/>
</dbReference>
<gene>
    <name evidence="8" type="ORF">Selli1_01960</name>
</gene>
<evidence type="ECO:0000313" key="8">
    <source>
        <dbReference type="EMBL" id="GLG03022.1"/>
    </source>
</evidence>
<keyword evidence="3 6" id="KW-0479">Metal-binding</keyword>
<dbReference type="PROSITE" id="PS51918">
    <property type="entry name" value="RADICAL_SAM"/>
    <property type="match status" value="1"/>
</dbReference>
<keyword evidence="2 6" id="KW-0949">S-adenosyl-L-methionine</keyword>
<evidence type="ECO:0000256" key="3">
    <source>
        <dbReference type="ARBA" id="ARBA00022723"/>
    </source>
</evidence>
<keyword evidence="5 6" id="KW-0411">Iron-sulfur</keyword>
<evidence type="ECO:0000313" key="9">
    <source>
        <dbReference type="Proteomes" id="UP001145145"/>
    </source>
</evidence>
<dbReference type="GO" id="GO:0003824">
    <property type="term" value="F:catalytic activity"/>
    <property type="evidence" value="ECO:0007669"/>
    <property type="project" value="InterPro"/>
</dbReference>
<protein>
    <submittedName>
        <fullName evidence="8">AmmeMemoRadiSam system radical SAM enzyme</fullName>
    </submittedName>
</protein>
<comment type="cofactor">
    <cofactor evidence="6">
        <name>[4Fe-4S] cluster</name>
        <dbReference type="ChEBI" id="CHEBI:49883"/>
    </cofactor>
    <text evidence="6">Binds 1 [4Fe-4S] cluster. The cluster is coordinated with 3 cysteines and an exchangeable S-adenosyl-L-methionine.</text>
</comment>
<evidence type="ECO:0000256" key="1">
    <source>
        <dbReference type="ARBA" id="ARBA00022485"/>
    </source>
</evidence>
<sequence length="290" mass="32664">MSREEKRNEMGNSSDGRKVCPVCMHYCALLEGQYGRCRARKNENGKIISVNYGKVTSAMLDPIEKKPLARFYPGSKILSVGSFGCNLFCPFCQNHEISMAGQTEIGWQDVTPAQLARLASGYQNAGNIGVAFTYNEPLVGYEFVRDTACLVKQNGMKTVVVTNGSVELEILEEILPYIDAVNIDLKGFTEDYYRKLGGNLNTVKAFIERAAKDCHVELTTLIVPGENDSKEEMEQEAAWIASLSPEIPLHVSRFFPRYQMTDRKATEVRQVYRMKQIAEKYLKYVYTGNC</sequence>
<dbReference type="CDD" id="cd01335">
    <property type="entry name" value="Radical_SAM"/>
    <property type="match status" value="1"/>
</dbReference>
<dbReference type="Proteomes" id="UP001145145">
    <property type="component" value="Unassembled WGS sequence"/>
</dbReference>
<dbReference type="Gene3D" id="3.20.20.70">
    <property type="entry name" value="Aldolase class I"/>
    <property type="match status" value="1"/>
</dbReference>
<dbReference type="EMBL" id="BSBO01000001">
    <property type="protein sequence ID" value="GLG03022.1"/>
    <property type="molecule type" value="Genomic_DNA"/>
</dbReference>
<dbReference type="GO" id="GO:0051539">
    <property type="term" value="F:4 iron, 4 sulfur cluster binding"/>
    <property type="evidence" value="ECO:0007669"/>
    <property type="project" value="UniProtKB-KW"/>
</dbReference>
<evidence type="ECO:0000256" key="5">
    <source>
        <dbReference type="ARBA" id="ARBA00023014"/>
    </source>
</evidence>
<dbReference type="InterPro" id="IPR058240">
    <property type="entry name" value="rSAM_sf"/>
</dbReference>
<dbReference type="PIRSF" id="PIRSF004869">
    <property type="entry name" value="PflX_prd"/>
    <property type="match status" value="1"/>
</dbReference>
<dbReference type="InterPro" id="IPR034457">
    <property type="entry name" value="Organic_radical-activating"/>
</dbReference>
<keyword evidence="9" id="KW-1185">Reference proteome</keyword>
<dbReference type="GO" id="GO:0046872">
    <property type="term" value="F:metal ion binding"/>
    <property type="evidence" value="ECO:0007669"/>
    <property type="project" value="UniProtKB-KW"/>
</dbReference>
<proteinExistence type="predicted"/>
<feature type="binding site" evidence="6">
    <location>
        <position position="92"/>
    </location>
    <ligand>
        <name>[4Fe-4S] cluster</name>
        <dbReference type="ChEBI" id="CHEBI:49883"/>
        <note>4Fe-4S-S-AdoMet</note>
    </ligand>
</feature>
<dbReference type="PANTHER" id="PTHR30352:SF5">
    <property type="entry name" value="PYRUVATE FORMATE-LYASE 1-ACTIVATING ENZYME"/>
    <property type="match status" value="1"/>
</dbReference>
<dbReference type="SUPFAM" id="SSF102114">
    <property type="entry name" value="Radical SAM enzymes"/>
    <property type="match status" value="1"/>
</dbReference>
<dbReference type="InterPro" id="IPR016431">
    <property type="entry name" value="Pyrv-formate_lyase-activ_prd"/>
</dbReference>
<dbReference type="AlphaFoldDB" id="A0A9W6FB98"/>